<sequence length="136" mass="14789">MSTASHTGATAVIVTTTITITIRRANVRAGAATVESSARRQRTAVLLSQMPTHLTRRSASLRARRRRDRTPLRPARVNGSTAIPETTVTPIQKRKNGVPRQLRRRVAAVVAAQFLSPLSSGRRVLLAHPAARDNKA</sequence>
<evidence type="ECO:0000313" key="2">
    <source>
        <dbReference type="EMBL" id="AJF98363.1"/>
    </source>
</evidence>
<organism evidence="2 3">
    <name type="scientific">Pandoravirus inopinatum</name>
    <dbReference type="NCBI Taxonomy" id="1605721"/>
    <lineage>
        <taxon>Viruses</taxon>
        <taxon>Pandoravirus</taxon>
    </lineage>
</organism>
<reference evidence="2 3" key="1">
    <citation type="journal article" date="2015" name="Parasitol. Res.">
        <title>Viruses in close associations with free-living amoebae.</title>
        <authorList>
            <person name="Scheid P."/>
        </authorList>
    </citation>
    <scope>NUCLEOTIDE SEQUENCE [LARGE SCALE GENOMIC DNA]</scope>
    <source>
        <strain evidence="2">KlaHel</strain>
    </source>
</reference>
<dbReference type="EMBL" id="KP136319">
    <property type="protein sequence ID" value="AJF98363.1"/>
    <property type="molecule type" value="Genomic_DNA"/>
</dbReference>
<dbReference type="GeneID" id="23463280"/>
<dbReference type="KEGG" id="vg:23463280"/>
<name>A0A0B5IZM0_9VIRU</name>
<evidence type="ECO:0000256" key="1">
    <source>
        <dbReference type="SAM" id="MobiDB-lite"/>
    </source>
</evidence>
<accession>A0A0B5IZM0</accession>
<proteinExistence type="predicted"/>
<feature type="region of interest" description="Disordered" evidence="1">
    <location>
        <begin position="55"/>
        <end position="81"/>
    </location>
</feature>
<dbReference type="Proteomes" id="UP000202511">
    <property type="component" value="Segment"/>
</dbReference>
<dbReference type="RefSeq" id="YP_009120598.1">
    <property type="nucleotide sequence ID" value="NC_026440.1"/>
</dbReference>
<protein>
    <submittedName>
        <fullName evidence="2">Uncharacterized protein</fullName>
    </submittedName>
</protein>
<evidence type="ECO:0000313" key="3">
    <source>
        <dbReference type="Proteomes" id="UP000202511"/>
    </source>
</evidence>